<comment type="catalytic activity">
    <reaction evidence="2">
        <text>cytidine(34) in elongator tRNA(Met) + acetate + ATP = N(4)-acetylcytidine(34) in elongator tRNA(Met) + AMP + diphosphate</text>
        <dbReference type="Rhea" id="RHEA:58144"/>
        <dbReference type="Rhea" id="RHEA-COMP:10693"/>
        <dbReference type="Rhea" id="RHEA-COMP:10694"/>
        <dbReference type="ChEBI" id="CHEBI:30089"/>
        <dbReference type="ChEBI" id="CHEBI:30616"/>
        <dbReference type="ChEBI" id="CHEBI:33019"/>
        <dbReference type="ChEBI" id="CHEBI:74900"/>
        <dbReference type="ChEBI" id="CHEBI:82748"/>
        <dbReference type="ChEBI" id="CHEBI:456215"/>
    </reaction>
</comment>
<dbReference type="GO" id="GO:0005737">
    <property type="term" value="C:cytoplasm"/>
    <property type="evidence" value="ECO:0007669"/>
    <property type="project" value="UniProtKB-SubCell"/>
</dbReference>
<dbReference type="EMBL" id="PVXQ01000003">
    <property type="protein sequence ID" value="PRR84157.1"/>
    <property type="molecule type" value="Genomic_DNA"/>
</dbReference>
<dbReference type="AlphaFoldDB" id="A0A2T0BJY0"/>
<dbReference type="OrthoDB" id="9769796at2"/>
<keyword evidence="2" id="KW-0547">Nucleotide-binding</keyword>
<dbReference type="RefSeq" id="WP_106058493.1">
    <property type="nucleotide sequence ID" value="NZ_PVXQ01000003.1"/>
</dbReference>
<dbReference type="Proteomes" id="UP000239471">
    <property type="component" value="Unassembled WGS sequence"/>
</dbReference>
<protein>
    <recommendedName>
        <fullName evidence="2">tRNA(Met) cytidine acetate ligase</fullName>
        <ecNumber evidence="2">6.3.4.-</ecNumber>
    </recommendedName>
</protein>
<proteinExistence type="inferred from homology"/>
<feature type="binding site" evidence="2">
    <location>
        <position position="102"/>
    </location>
    <ligand>
        <name>ATP</name>
        <dbReference type="ChEBI" id="CHEBI:30616"/>
    </ligand>
</feature>
<keyword evidence="1 2" id="KW-0819">tRNA processing</keyword>
<dbReference type="InterPro" id="IPR014729">
    <property type="entry name" value="Rossmann-like_a/b/a_fold"/>
</dbReference>
<dbReference type="Gene3D" id="3.40.50.620">
    <property type="entry name" value="HUPs"/>
    <property type="match status" value="1"/>
</dbReference>
<dbReference type="SUPFAM" id="SSF52374">
    <property type="entry name" value="Nucleotidylyl transferase"/>
    <property type="match status" value="1"/>
</dbReference>
<comment type="caution">
    <text evidence="2">Lacks conserved residue(s) required for the propagation of feature annotation.</text>
</comment>
<accession>A0A2T0BJY0</accession>
<organism evidence="3 4">
    <name type="scientific">Clostridium vincentii</name>
    <dbReference type="NCBI Taxonomy" id="52704"/>
    <lineage>
        <taxon>Bacteria</taxon>
        <taxon>Bacillati</taxon>
        <taxon>Bacillota</taxon>
        <taxon>Clostridia</taxon>
        <taxon>Eubacteriales</taxon>
        <taxon>Clostridiaceae</taxon>
        <taxon>Clostridium</taxon>
    </lineage>
</organism>
<comment type="subcellular location">
    <subcellularLocation>
        <location evidence="2">Cytoplasm</location>
    </subcellularLocation>
</comment>
<keyword evidence="2" id="KW-0963">Cytoplasm</keyword>
<sequence length="401" mass="45267">MKITGIITEYNPFHLGHLYHLQKAKIDTKSEGIICIMSGNFVQRGTPALIDKWTRARMAVENGVDLVIELPLVYSISSAEGFSEGAVNILNSTGVVSNIFFGSEHGETSDLDIIASTLLYEPDAYRSILKSELKKGFPYHTARSVALKEYLPKIPCTEILSNSNNILAIEYIKAIKKSDSSIVPLTLKRVGADYNTSELSTIYPSATSIRAKLKDSNDLSQLKNSIPTNTYKIFTDLANNNYNFVYGDDIFPYLKYKLLTEGEKIKDILDVKEGLDNKILKEIIASHSLSELILKVKSKRYTYTRISRILTCFFIGLENYNAKEIMNERTNYIRPLAFNDTGIKILKEIKDKDQINILTKVPKKISDDKLKLDLLGTKAYSILNPNISPLEDYYKSPIYLK</sequence>
<dbReference type="PANTHER" id="PTHR37825">
    <property type="entry name" value="TRNA(MET) CYTIDINE ACETATE LIGASE"/>
    <property type="match status" value="1"/>
</dbReference>
<comment type="function">
    <text evidence="2">Catalyzes the formation of N(4)-acetylcytidine (ac(4)C) at the wobble position of elongator tRNA(Met), using acetate and ATP as substrates. First activates an acetate ion to form acetyladenylate (Ac-AMP) and then transfers the acetyl group to tRNA to form ac(4)C34.</text>
</comment>
<evidence type="ECO:0000256" key="2">
    <source>
        <dbReference type="HAMAP-Rule" id="MF_01539"/>
    </source>
</evidence>
<keyword evidence="2" id="KW-0436">Ligase</keyword>
<feature type="binding site" evidence="2">
    <location>
        <begin position="7"/>
        <end position="20"/>
    </location>
    <ligand>
        <name>ATP</name>
        <dbReference type="ChEBI" id="CHEBI:30616"/>
    </ligand>
</feature>
<dbReference type="HAMAP" id="MF_01539">
    <property type="entry name" value="TmcAL"/>
    <property type="match status" value="1"/>
</dbReference>
<feature type="binding site" evidence="2">
    <location>
        <position position="189"/>
    </location>
    <ligand>
        <name>ATP</name>
        <dbReference type="ChEBI" id="CHEBI:30616"/>
    </ligand>
</feature>
<keyword evidence="2" id="KW-0820">tRNA-binding</keyword>
<dbReference type="NCBIfam" id="NF010191">
    <property type="entry name" value="PRK13670.1"/>
    <property type="match status" value="1"/>
</dbReference>
<keyword evidence="4" id="KW-1185">Reference proteome</keyword>
<dbReference type="GO" id="GO:0005524">
    <property type="term" value="F:ATP binding"/>
    <property type="evidence" value="ECO:0007669"/>
    <property type="project" value="UniProtKB-KW"/>
</dbReference>
<dbReference type="PANTHER" id="PTHR37825:SF1">
    <property type="entry name" value="TRNA(MET) CYTIDINE ACETATE LIGASE"/>
    <property type="match status" value="1"/>
</dbReference>
<dbReference type="EC" id="6.3.4.-" evidence="2"/>
<gene>
    <name evidence="2" type="primary">tmcAL</name>
    <name evidence="3" type="ORF">CLVI_04550</name>
</gene>
<keyword evidence="2" id="KW-0067">ATP-binding</keyword>
<dbReference type="GO" id="GO:0006400">
    <property type="term" value="P:tRNA modification"/>
    <property type="evidence" value="ECO:0007669"/>
    <property type="project" value="UniProtKB-UniRule"/>
</dbReference>
<evidence type="ECO:0000313" key="4">
    <source>
        <dbReference type="Proteomes" id="UP000239471"/>
    </source>
</evidence>
<keyword evidence="2" id="KW-0694">RNA-binding</keyword>
<evidence type="ECO:0000256" key="1">
    <source>
        <dbReference type="ARBA" id="ARBA00022694"/>
    </source>
</evidence>
<dbReference type="GO" id="GO:0000049">
    <property type="term" value="F:tRNA binding"/>
    <property type="evidence" value="ECO:0007669"/>
    <property type="project" value="UniProtKB-KW"/>
</dbReference>
<dbReference type="Pfam" id="PF05636">
    <property type="entry name" value="HIGH_NTase1"/>
    <property type="match status" value="1"/>
</dbReference>
<feature type="binding site" evidence="2">
    <location>
        <position position="164"/>
    </location>
    <ligand>
        <name>ATP</name>
        <dbReference type="ChEBI" id="CHEBI:30616"/>
    </ligand>
</feature>
<dbReference type="GO" id="GO:0016879">
    <property type="term" value="F:ligase activity, forming carbon-nitrogen bonds"/>
    <property type="evidence" value="ECO:0007669"/>
    <property type="project" value="UniProtKB-UniRule"/>
</dbReference>
<name>A0A2T0BJY0_9CLOT</name>
<comment type="caution">
    <text evidence="3">The sequence shown here is derived from an EMBL/GenBank/DDBJ whole genome shotgun (WGS) entry which is preliminary data.</text>
</comment>
<evidence type="ECO:0000313" key="3">
    <source>
        <dbReference type="EMBL" id="PRR84157.1"/>
    </source>
</evidence>
<comment type="similarity">
    <text evidence="2">Belongs to the TmcAL family.</text>
</comment>
<dbReference type="InterPro" id="IPR008513">
    <property type="entry name" value="tRNA(Met)_cyd_acetate_ligase"/>
</dbReference>
<reference evidence="3 4" key="1">
    <citation type="submission" date="2018-03" db="EMBL/GenBank/DDBJ databases">
        <title>Genome sequence of Clostridium vincentii DSM 10228.</title>
        <authorList>
            <person name="Poehlein A."/>
            <person name="Daniel R."/>
        </authorList>
    </citation>
    <scope>NUCLEOTIDE SEQUENCE [LARGE SCALE GENOMIC DNA]</scope>
    <source>
        <strain evidence="3 4">DSM 10228</strain>
    </source>
</reference>